<organism evidence="5 6">
    <name type="scientific">Gordonia bronchialis (strain ATCC 25592 / DSM 43247 / BCRC 13721 / JCM 3198 / KCTC 3076 / NBRC 16047 / NCTC 10667)</name>
    <name type="common">Rhodococcus bronchialis</name>
    <dbReference type="NCBI Taxonomy" id="526226"/>
    <lineage>
        <taxon>Bacteria</taxon>
        <taxon>Bacillati</taxon>
        <taxon>Actinomycetota</taxon>
        <taxon>Actinomycetes</taxon>
        <taxon>Mycobacteriales</taxon>
        <taxon>Gordoniaceae</taxon>
        <taxon>Gordonia</taxon>
    </lineage>
</organism>
<dbReference type="Pfam" id="PF07732">
    <property type="entry name" value="Cu-oxidase_3"/>
    <property type="match status" value="1"/>
</dbReference>
<evidence type="ECO:0000313" key="5">
    <source>
        <dbReference type="EMBL" id="ACY22583.1"/>
    </source>
</evidence>
<protein>
    <submittedName>
        <fullName evidence="5">Multicopper oxidase type 2</fullName>
    </submittedName>
</protein>
<evidence type="ECO:0000259" key="3">
    <source>
        <dbReference type="Pfam" id="PF07731"/>
    </source>
</evidence>
<feature type="domain" description="Plastocyanin-like" evidence="3">
    <location>
        <begin position="450"/>
        <end position="606"/>
    </location>
</feature>
<dbReference type="InterPro" id="IPR011706">
    <property type="entry name" value="Cu-oxidase_C"/>
</dbReference>
<dbReference type="EMBL" id="CP001802">
    <property type="protein sequence ID" value="ACY22583.1"/>
    <property type="molecule type" value="Genomic_DNA"/>
</dbReference>
<dbReference type="RefSeq" id="WP_012835098.1">
    <property type="nucleotide sequence ID" value="NC_013441.1"/>
</dbReference>
<dbReference type="KEGG" id="gbr:Gbro_3381"/>
<dbReference type="PANTHER" id="PTHR48267">
    <property type="entry name" value="CUPREDOXIN SUPERFAMILY PROTEIN"/>
    <property type="match status" value="1"/>
</dbReference>
<reference evidence="6" key="1">
    <citation type="submission" date="2009-10" db="EMBL/GenBank/DDBJ databases">
        <title>The complete chromosome of Gordonia bronchialis DSM 43247.</title>
        <authorList>
            <consortium name="US DOE Joint Genome Institute (JGI-PGF)"/>
            <person name="Lucas S."/>
            <person name="Copeland A."/>
            <person name="Lapidus A."/>
            <person name="Glavina del Rio T."/>
            <person name="Dalin E."/>
            <person name="Tice H."/>
            <person name="Bruce D."/>
            <person name="Goodwin L."/>
            <person name="Pitluck S."/>
            <person name="Kyrpides N."/>
            <person name="Mavromatis K."/>
            <person name="Ivanova N."/>
            <person name="Ovchinnikova G."/>
            <person name="Saunders E."/>
            <person name="Brettin T."/>
            <person name="Detter J.C."/>
            <person name="Han C."/>
            <person name="Larimer F."/>
            <person name="Land M."/>
            <person name="Hauser L."/>
            <person name="Markowitz V."/>
            <person name="Cheng J.-F."/>
            <person name="Hugenholtz P."/>
            <person name="Woyke T."/>
            <person name="Wu D."/>
            <person name="Jando M."/>
            <person name="Schneider S."/>
            <person name="Goeker M."/>
            <person name="Klenk H.-P."/>
            <person name="Eisen J.A."/>
        </authorList>
    </citation>
    <scope>NUCLEOTIDE SEQUENCE [LARGE SCALE GENOMIC DNA]</scope>
    <source>
        <strain evidence="6">ATCC 25592 / DSM 43247 / BCRC 13721 / JCM 3198 / KCTC 3076 / NBRC 16047 / NCTC 10667</strain>
    </source>
</reference>
<dbReference type="HOGENOM" id="CLU_009100_4_0_11"/>
<dbReference type="InterPro" id="IPR008972">
    <property type="entry name" value="Cupredoxin"/>
</dbReference>
<dbReference type="GO" id="GO:0016491">
    <property type="term" value="F:oxidoreductase activity"/>
    <property type="evidence" value="ECO:0007669"/>
    <property type="project" value="InterPro"/>
</dbReference>
<proteinExistence type="inferred from homology"/>
<reference evidence="5 6" key="2">
    <citation type="journal article" date="2010" name="Stand. Genomic Sci.">
        <title>Complete genome sequence of Gordonia bronchialis type strain (3410).</title>
        <authorList>
            <person name="Ivanova N."/>
            <person name="Sikorski J."/>
            <person name="Jando M."/>
            <person name="Lapidus A."/>
            <person name="Nolan M."/>
            <person name="Lucas S."/>
            <person name="Del Rio T.G."/>
            <person name="Tice H."/>
            <person name="Copeland A."/>
            <person name="Cheng J.F."/>
            <person name="Chen F."/>
            <person name="Bruce D."/>
            <person name="Goodwin L."/>
            <person name="Pitluck S."/>
            <person name="Mavromatis K."/>
            <person name="Ovchinnikova G."/>
            <person name="Pati A."/>
            <person name="Chen A."/>
            <person name="Palaniappan K."/>
            <person name="Land M."/>
            <person name="Hauser L."/>
            <person name="Chang Y.J."/>
            <person name="Jeffries C.D."/>
            <person name="Chain P."/>
            <person name="Saunders E."/>
            <person name="Han C."/>
            <person name="Detter J.C."/>
            <person name="Brettin T."/>
            <person name="Rohde M."/>
            <person name="Goker M."/>
            <person name="Bristow J."/>
            <person name="Eisen J.A."/>
            <person name="Markowitz V."/>
            <person name="Hugenholtz P."/>
            <person name="Klenk H.P."/>
            <person name="Kyrpides N.C."/>
        </authorList>
    </citation>
    <scope>NUCLEOTIDE SEQUENCE [LARGE SCALE GENOMIC DNA]</scope>
    <source>
        <strain evidence="6">ATCC 25592 / DSM 43247 / BCRC 13721 / JCM 3198 / KCTC 3076 / NBRC 16047 / NCTC 10667</strain>
    </source>
</reference>
<dbReference type="CDD" id="cd13866">
    <property type="entry name" value="CuRO_2_BOD"/>
    <property type="match status" value="1"/>
</dbReference>
<sequence length="628" mass="69870">MSEQTGSDADRGLRSALTRRALLQATGAAGVLAVVPGAASAVPQPYSPPLNHEQPMVPGIPFFTYRSPPLTRVVDELPRLPRIESPRRLVAAGALHRFHRDLDPAPSVGFGGLPHHGPTIETRAGEQPQITFVNQMRTHPMAIDVDPSLHGVSELDRHRPPLVLHLHVAPNHPAQDGFPTSPFRLGRSVTYPFTNPPHAAPLWYHDHSMGTTRLSIYAGLTGHYHVRDEWDTGEPGNPLGLPAGEYETALIMCDKLFYPNGHLRYDNTPTVAPGHWSGGMCGDTMVVNGKAWPRMSVDRGLYRFRVLSASQLNDYRLALSDGSPFWVIGSDGGLLDAPILVRALNVGAAERYDILVDFGAKAAGERVELINTMPISWAGQVNGATMIRSVMRFDVGPRRGRYRHVPQRLRGGPARPAVLPPRHTGHDRHRVATLNVTLNPRNLSWLSVLTMNLNNVGFHTRDFEHAEQGTTECWDLVNADATMQAHAMHLHLVQFRVVGRWDFDKVRYLAENPPPLFGTRWTPDPDRYRTSPMFAPAPYEFGWKDTVRCPPNQVTRIVVRWPRADEIGFDPDVVFTGLNGEKLQGYVWHCHLTDHEDNEMMQRIRVVRPGAGHGPEVPAPGSHDHDHH</sequence>
<dbReference type="AlphaFoldDB" id="D0LDZ1"/>
<accession>D0LDZ1</accession>
<dbReference type="Gene3D" id="2.60.40.420">
    <property type="entry name" value="Cupredoxins - blue copper proteins"/>
    <property type="match status" value="3"/>
</dbReference>
<dbReference type="PANTHER" id="PTHR48267:SF1">
    <property type="entry name" value="BILIRUBIN OXIDASE"/>
    <property type="match status" value="1"/>
</dbReference>
<dbReference type="PROSITE" id="PS51318">
    <property type="entry name" value="TAT"/>
    <property type="match status" value="1"/>
</dbReference>
<dbReference type="InterPro" id="IPR011707">
    <property type="entry name" value="Cu-oxidase-like_N"/>
</dbReference>
<feature type="region of interest" description="Disordered" evidence="2">
    <location>
        <begin position="609"/>
        <end position="628"/>
    </location>
</feature>
<feature type="domain" description="Plastocyanin-like" evidence="4">
    <location>
        <begin position="162"/>
        <end position="229"/>
    </location>
</feature>
<keyword evidence="6" id="KW-1185">Reference proteome</keyword>
<comment type="similarity">
    <text evidence="1">Belongs to the multicopper oxidase family.</text>
</comment>
<evidence type="ECO:0000256" key="2">
    <source>
        <dbReference type="SAM" id="MobiDB-lite"/>
    </source>
</evidence>
<dbReference type="eggNOG" id="COG2132">
    <property type="taxonomic scope" value="Bacteria"/>
</dbReference>
<dbReference type="STRING" id="526226.Gbro_3381"/>
<dbReference type="OrthoDB" id="345021at2"/>
<gene>
    <name evidence="5" type="ordered locus">Gbro_3381</name>
</gene>
<dbReference type="InterPro" id="IPR045087">
    <property type="entry name" value="Cu-oxidase_fam"/>
</dbReference>
<dbReference type="InterPro" id="IPR006311">
    <property type="entry name" value="TAT_signal"/>
</dbReference>
<evidence type="ECO:0000313" key="6">
    <source>
        <dbReference type="Proteomes" id="UP000001219"/>
    </source>
</evidence>
<evidence type="ECO:0000259" key="4">
    <source>
        <dbReference type="Pfam" id="PF07732"/>
    </source>
</evidence>
<evidence type="ECO:0000256" key="1">
    <source>
        <dbReference type="ARBA" id="ARBA00010609"/>
    </source>
</evidence>
<name>D0LDZ1_GORB4</name>
<dbReference type="GO" id="GO:0005507">
    <property type="term" value="F:copper ion binding"/>
    <property type="evidence" value="ECO:0007669"/>
    <property type="project" value="InterPro"/>
</dbReference>
<dbReference type="Proteomes" id="UP000001219">
    <property type="component" value="Chromosome"/>
</dbReference>
<dbReference type="Pfam" id="PF07731">
    <property type="entry name" value="Cu-oxidase_2"/>
    <property type="match status" value="1"/>
</dbReference>
<dbReference type="CDD" id="cd13891">
    <property type="entry name" value="CuRO_3_CotA_like"/>
    <property type="match status" value="1"/>
</dbReference>
<dbReference type="SUPFAM" id="SSF49503">
    <property type="entry name" value="Cupredoxins"/>
    <property type="match status" value="3"/>
</dbReference>